<sequence length="438" mass="46173">MWEEQSNAASCASSNTSTLQALYALTPTNGTNGDTGHSTSGSVIGVGIPNALTSNSNLNGSTNDGGGCTNDGGAAAVTPTDNVGSLTNDGTTANGFTITDGVSGVGILAAEGPEYYCINTINENEDCRAQEYQRTTETLQSRNIPSGSSNVISAPSSPLFSPNSPGSISANSTVVFQNGNNSMSHDDVNSQSIISNTYRGLLTDSEKRLLKIKISGLSSTDKKKRRQLQNRMAAQRSRIYKRQHLDSMYYIIGKLLSCIIRANLPEADDMVQLARRIGIQYETHINDNSSDTYSTAENEDGGSSVVDGATSVVDGGTSAGAPNATAVATAVATASSACPDTVANDTDTTATTNVPSYTSKNVAIRIISNGETTVVKKRSPQELYPNDLKELATFDCFDTIRNTQRCLNRLTLTPIVSDSEAPSDNSKSTCINFDSSDR</sequence>
<dbReference type="EMBL" id="GDHC01012827">
    <property type="protein sequence ID" value="JAQ05802.1"/>
    <property type="molecule type" value="Transcribed_RNA"/>
</dbReference>
<accession>A0A0A9XI67</accession>
<feature type="region of interest" description="Disordered" evidence="1">
    <location>
        <begin position="286"/>
        <end position="310"/>
    </location>
</feature>
<reference evidence="2" key="1">
    <citation type="journal article" date="2014" name="PLoS ONE">
        <title>Transcriptome-Based Identification of ABC Transporters in the Western Tarnished Plant Bug Lygus hesperus.</title>
        <authorList>
            <person name="Hull J.J."/>
            <person name="Chaney K."/>
            <person name="Geib S.M."/>
            <person name="Fabrick J.A."/>
            <person name="Brent C.S."/>
            <person name="Walsh D."/>
            <person name="Lavine L.C."/>
        </authorList>
    </citation>
    <scope>NUCLEOTIDE SEQUENCE</scope>
</reference>
<dbReference type="EMBL" id="GBHO01024263">
    <property type="protein sequence ID" value="JAG19341.1"/>
    <property type="molecule type" value="Transcribed_RNA"/>
</dbReference>
<organism evidence="2">
    <name type="scientific">Lygus hesperus</name>
    <name type="common">Western plant bug</name>
    <dbReference type="NCBI Taxonomy" id="30085"/>
    <lineage>
        <taxon>Eukaryota</taxon>
        <taxon>Metazoa</taxon>
        <taxon>Ecdysozoa</taxon>
        <taxon>Arthropoda</taxon>
        <taxon>Hexapoda</taxon>
        <taxon>Insecta</taxon>
        <taxon>Pterygota</taxon>
        <taxon>Neoptera</taxon>
        <taxon>Paraneoptera</taxon>
        <taxon>Hemiptera</taxon>
        <taxon>Heteroptera</taxon>
        <taxon>Panheteroptera</taxon>
        <taxon>Cimicomorpha</taxon>
        <taxon>Miridae</taxon>
        <taxon>Mirini</taxon>
        <taxon>Lygus</taxon>
    </lineage>
</organism>
<reference evidence="2" key="2">
    <citation type="submission" date="2014-07" db="EMBL/GenBank/DDBJ databases">
        <authorList>
            <person name="Hull J."/>
        </authorList>
    </citation>
    <scope>NUCLEOTIDE SEQUENCE</scope>
</reference>
<gene>
    <name evidence="2" type="primary">OBF1</name>
    <name evidence="2" type="ORF">CM83_30637</name>
    <name evidence="3" type="ORF">g.13167</name>
</gene>
<reference evidence="3" key="3">
    <citation type="journal article" date="2016" name="Gigascience">
        <title>De novo construction of an expanded transcriptome assembly for the western tarnished plant bug, Lygus hesperus.</title>
        <authorList>
            <person name="Tassone E.E."/>
            <person name="Geib S.M."/>
            <person name="Hall B."/>
            <person name="Fabrick J.A."/>
            <person name="Brent C.S."/>
            <person name="Hull J.J."/>
        </authorList>
    </citation>
    <scope>NUCLEOTIDE SEQUENCE</scope>
</reference>
<feature type="compositionally biased region" description="Polar residues" evidence="1">
    <location>
        <begin position="286"/>
        <end position="296"/>
    </location>
</feature>
<name>A0A0A9XI67_LYGHE</name>
<evidence type="ECO:0000256" key="1">
    <source>
        <dbReference type="SAM" id="MobiDB-lite"/>
    </source>
</evidence>
<dbReference type="CDD" id="cd14686">
    <property type="entry name" value="bZIP"/>
    <property type="match status" value="1"/>
</dbReference>
<feature type="region of interest" description="Disordered" evidence="1">
    <location>
        <begin position="417"/>
        <end position="438"/>
    </location>
</feature>
<evidence type="ECO:0000313" key="2">
    <source>
        <dbReference type="EMBL" id="JAG19341.1"/>
    </source>
</evidence>
<dbReference type="AlphaFoldDB" id="A0A0A9XI67"/>
<proteinExistence type="predicted"/>
<evidence type="ECO:0000313" key="3">
    <source>
        <dbReference type="EMBL" id="JAQ05802.1"/>
    </source>
</evidence>
<protein>
    <submittedName>
        <fullName evidence="2">Ocs element-binding factor 1</fullName>
    </submittedName>
</protein>